<accession>A0ABY2Q1I7</accession>
<evidence type="ECO:0000259" key="2">
    <source>
        <dbReference type="Pfam" id="PF08327"/>
    </source>
</evidence>
<reference evidence="3 4" key="1">
    <citation type="submission" date="2019-04" db="EMBL/GenBank/DDBJ databases">
        <title>Mesorhizobium composti sp. nov., isolated from compost.</title>
        <authorList>
            <person name="Lin S.-Y."/>
            <person name="Hameed A."/>
            <person name="Hsieh Y.-T."/>
            <person name="Young C.-C."/>
        </authorList>
    </citation>
    <scope>NUCLEOTIDE SEQUENCE [LARGE SCALE GENOMIC DNA]</scope>
    <source>
        <strain evidence="3 4">CC-YTH430</strain>
    </source>
</reference>
<dbReference type="Gene3D" id="3.30.530.20">
    <property type="match status" value="1"/>
</dbReference>
<dbReference type="EMBL" id="SSNY01000016">
    <property type="protein sequence ID" value="THF54721.1"/>
    <property type="molecule type" value="Genomic_DNA"/>
</dbReference>
<feature type="domain" description="Activator of Hsp90 ATPase homologue 1/2-like C-terminal" evidence="2">
    <location>
        <begin position="23"/>
        <end position="147"/>
    </location>
</feature>
<evidence type="ECO:0000256" key="1">
    <source>
        <dbReference type="ARBA" id="ARBA00006817"/>
    </source>
</evidence>
<proteinExistence type="inferred from homology"/>
<comment type="caution">
    <text evidence="3">The sequence shown here is derived from an EMBL/GenBank/DDBJ whole genome shotgun (WGS) entry which is preliminary data.</text>
</comment>
<keyword evidence="4" id="KW-1185">Reference proteome</keyword>
<dbReference type="Pfam" id="PF08327">
    <property type="entry name" value="AHSA1"/>
    <property type="match status" value="1"/>
</dbReference>
<name>A0ABY2Q1I7_9HYPH</name>
<comment type="similarity">
    <text evidence="1">Belongs to the AHA1 family.</text>
</comment>
<protein>
    <submittedName>
        <fullName evidence="3">SRPBCC domain-containing protein</fullName>
    </submittedName>
</protein>
<dbReference type="SUPFAM" id="SSF55961">
    <property type="entry name" value="Bet v1-like"/>
    <property type="match status" value="1"/>
</dbReference>
<organism evidence="3 4">
    <name type="scientific">Ollibium composti</name>
    <dbReference type="NCBI Taxonomy" id="2675109"/>
    <lineage>
        <taxon>Bacteria</taxon>
        <taxon>Pseudomonadati</taxon>
        <taxon>Pseudomonadota</taxon>
        <taxon>Alphaproteobacteria</taxon>
        <taxon>Hyphomicrobiales</taxon>
        <taxon>Phyllobacteriaceae</taxon>
        <taxon>Ollibium</taxon>
    </lineage>
</organism>
<sequence length="163" mass="18999">MASRTDPGRLRDDELLIVRTFEAPVALVFRVWQVRDHMIRWLGPKDFTCTHLEMDFRPGGKWRACIASADHGTYWMRGEYREIEPNSRIVYTFLWEDGDDQPGIETLVTVTFAEKQGKTVQSFHQAPFLSVESRDGHVGGWSECFERERTYAERLAREGNWDA</sequence>
<dbReference type="InterPro" id="IPR023393">
    <property type="entry name" value="START-like_dom_sf"/>
</dbReference>
<dbReference type="InterPro" id="IPR013538">
    <property type="entry name" value="ASHA1/2-like_C"/>
</dbReference>
<dbReference type="Proteomes" id="UP000306441">
    <property type="component" value="Unassembled WGS sequence"/>
</dbReference>
<evidence type="ECO:0000313" key="4">
    <source>
        <dbReference type="Proteomes" id="UP000306441"/>
    </source>
</evidence>
<dbReference type="RefSeq" id="WP_136360112.1">
    <property type="nucleotide sequence ID" value="NZ_SSNY01000016.1"/>
</dbReference>
<gene>
    <name evidence="3" type="ORF">E6C48_20815</name>
</gene>
<evidence type="ECO:0000313" key="3">
    <source>
        <dbReference type="EMBL" id="THF54721.1"/>
    </source>
</evidence>